<keyword evidence="1" id="KW-0472">Membrane</keyword>
<dbReference type="EMBL" id="KV442043">
    <property type="protein sequence ID" value="OAQ29115.1"/>
    <property type="molecule type" value="Genomic_DNA"/>
</dbReference>
<evidence type="ECO:0000313" key="2">
    <source>
        <dbReference type="EMBL" id="OAQ29115.1"/>
    </source>
</evidence>
<organism evidence="2 3">
    <name type="scientific">Linnemannia elongata AG-77</name>
    <dbReference type="NCBI Taxonomy" id="1314771"/>
    <lineage>
        <taxon>Eukaryota</taxon>
        <taxon>Fungi</taxon>
        <taxon>Fungi incertae sedis</taxon>
        <taxon>Mucoromycota</taxon>
        <taxon>Mortierellomycotina</taxon>
        <taxon>Mortierellomycetes</taxon>
        <taxon>Mortierellales</taxon>
        <taxon>Mortierellaceae</taxon>
        <taxon>Linnemannia</taxon>
    </lineage>
</organism>
<dbReference type="Proteomes" id="UP000078512">
    <property type="component" value="Unassembled WGS sequence"/>
</dbReference>
<accession>A0A197JV77</accession>
<reference evidence="2 3" key="1">
    <citation type="submission" date="2016-05" db="EMBL/GenBank/DDBJ databases">
        <title>Genome sequencing reveals origins of a unique bacterial endosymbiosis in the earliest lineages of terrestrial Fungi.</title>
        <authorList>
            <consortium name="DOE Joint Genome Institute"/>
            <person name="Uehling J."/>
            <person name="Gryganskyi A."/>
            <person name="Hameed K."/>
            <person name="Tschaplinski T."/>
            <person name="Misztal P."/>
            <person name="Wu S."/>
            <person name="Desiro A."/>
            <person name="Vande Pol N."/>
            <person name="Du Z.-Y."/>
            <person name="Zienkiewicz A."/>
            <person name="Zienkiewicz K."/>
            <person name="Morin E."/>
            <person name="Tisserant E."/>
            <person name="Splivallo R."/>
            <person name="Hainaut M."/>
            <person name="Henrissat B."/>
            <person name="Ohm R."/>
            <person name="Kuo A."/>
            <person name="Yan J."/>
            <person name="Lipzen A."/>
            <person name="Nolan M."/>
            <person name="Labutti K."/>
            <person name="Barry K."/>
            <person name="Goldstein A."/>
            <person name="Labbe J."/>
            <person name="Schadt C."/>
            <person name="Tuskan G."/>
            <person name="Grigoriev I."/>
            <person name="Martin F."/>
            <person name="Vilgalys R."/>
            <person name="Bonito G."/>
        </authorList>
    </citation>
    <scope>NUCLEOTIDE SEQUENCE [LARGE SCALE GENOMIC DNA]</scope>
    <source>
        <strain evidence="2 3">AG-77</strain>
    </source>
</reference>
<sequence>MVSPFAFARQHHSAAKLMIFFLPHDHDSYATNNKTVPSPQTKQNKTKQQAIVSCKQLPTLFCYSFFFFFIFRLTNVALYFSVNYFFQ</sequence>
<keyword evidence="1" id="KW-0812">Transmembrane</keyword>
<gene>
    <name evidence="2" type="ORF">K457DRAFT_32529</name>
</gene>
<keyword evidence="3" id="KW-1185">Reference proteome</keyword>
<proteinExistence type="predicted"/>
<evidence type="ECO:0000313" key="3">
    <source>
        <dbReference type="Proteomes" id="UP000078512"/>
    </source>
</evidence>
<name>A0A197JV77_9FUNG</name>
<dbReference type="AlphaFoldDB" id="A0A197JV77"/>
<keyword evidence="1" id="KW-1133">Transmembrane helix</keyword>
<evidence type="ECO:0000256" key="1">
    <source>
        <dbReference type="SAM" id="Phobius"/>
    </source>
</evidence>
<protein>
    <submittedName>
        <fullName evidence="2">Uncharacterized protein</fullName>
    </submittedName>
</protein>
<feature type="transmembrane region" description="Helical" evidence="1">
    <location>
        <begin position="65"/>
        <end position="86"/>
    </location>
</feature>